<organism evidence="1 2">
    <name type="scientific">Acinetobacter gerneri DSM 14967 = CIP 107464 = MTCC 9824</name>
    <dbReference type="NCBI Taxonomy" id="1120926"/>
    <lineage>
        <taxon>Bacteria</taxon>
        <taxon>Pseudomonadati</taxon>
        <taxon>Pseudomonadota</taxon>
        <taxon>Gammaproteobacteria</taxon>
        <taxon>Moraxellales</taxon>
        <taxon>Moraxellaceae</taxon>
        <taxon>Acinetobacter</taxon>
    </lineage>
</organism>
<proteinExistence type="predicted"/>
<gene>
    <name evidence="1" type="ORF">F960_00871</name>
</gene>
<evidence type="ECO:0000313" key="2">
    <source>
        <dbReference type="Proteomes" id="UP000013117"/>
    </source>
</evidence>
<accession>N8ZTS7</accession>
<sequence>MKTIAGPFVRIFVAKAEAAHLLKTLTEVFEGKIDFQFDHAPTESTVYSVRNSLGLYSITATDKAQPDFVAKTKAVYVVENVDEVLENARKNNVEVAQEKTPVSVGFQSRLKMSEDCYFEIVEWSAENIAKMKVIGLLK</sequence>
<dbReference type="AlphaFoldDB" id="N8ZTS7"/>
<dbReference type="PATRIC" id="fig|1120926.3.peg.830"/>
<dbReference type="GeneID" id="84208285"/>
<evidence type="ECO:0008006" key="3">
    <source>
        <dbReference type="Google" id="ProtNLM"/>
    </source>
</evidence>
<dbReference type="STRING" id="202952.GCA_000747725_03700"/>
<protein>
    <recommendedName>
        <fullName evidence="3">VOC domain-containing protein</fullName>
    </recommendedName>
</protein>
<keyword evidence="2" id="KW-1185">Reference proteome</keyword>
<dbReference type="RefSeq" id="WP_004857295.1">
    <property type="nucleotide sequence ID" value="NZ_ASYY01000085.1"/>
</dbReference>
<reference evidence="1 2" key="1">
    <citation type="submission" date="2013-02" db="EMBL/GenBank/DDBJ databases">
        <title>The Genome Sequence of Acinetobacter gerneri CIP 107464.</title>
        <authorList>
            <consortium name="The Broad Institute Genome Sequencing Platform"/>
            <consortium name="The Broad Institute Genome Sequencing Center for Infectious Disease"/>
            <person name="Cerqueira G."/>
            <person name="Feldgarden M."/>
            <person name="Courvalin P."/>
            <person name="Perichon B."/>
            <person name="Grillot-Courvalin C."/>
            <person name="Clermont D."/>
            <person name="Rocha E."/>
            <person name="Yoon E.-J."/>
            <person name="Nemec A."/>
            <person name="Walker B."/>
            <person name="Young S.K."/>
            <person name="Zeng Q."/>
            <person name="Gargeya S."/>
            <person name="Fitzgerald M."/>
            <person name="Haas B."/>
            <person name="Abouelleil A."/>
            <person name="Alvarado L."/>
            <person name="Arachchi H.M."/>
            <person name="Berlin A.M."/>
            <person name="Chapman S.B."/>
            <person name="Dewar J."/>
            <person name="Goldberg J."/>
            <person name="Griggs A."/>
            <person name="Gujja S."/>
            <person name="Hansen M."/>
            <person name="Howarth C."/>
            <person name="Imamovic A."/>
            <person name="Larimer J."/>
            <person name="McCowan C."/>
            <person name="Murphy C."/>
            <person name="Neiman D."/>
            <person name="Pearson M."/>
            <person name="Priest M."/>
            <person name="Roberts A."/>
            <person name="Saif S."/>
            <person name="Shea T."/>
            <person name="Sisk P."/>
            <person name="Sykes S."/>
            <person name="Wortman J."/>
            <person name="Nusbaum C."/>
            <person name="Birren B."/>
        </authorList>
    </citation>
    <scope>NUCLEOTIDE SEQUENCE [LARGE SCALE GENOMIC DNA]</scope>
    <source>
        <strain evidence="1 2">CIP 107464</strain>
    </source>
</reference>
<comment type="caution">
    <text evidence="1">The sequence shown here is derived from an EMBL/GenBank/DDBJ whole genome shotgun (WGS) entry which is preliminary data.</text>
</comment>
<evidence type="ECO:0000313" key="1">
    <source>
        <dbReference type="EMBL" id="ENV34900.1"/>
    </source>
</evidence>
<dbReference type="Proteomes" id="UP000013117">
    <property type="component" value="Unassembled WGS sequence"/>
</dbReference>
<dbReference type="EMBL" id="APPN01000051">
    <property type="protein sequence ID" value="ENV34900.1"/>
    <property type="molecule type" value="Genomic_DNA"/>
</dbReference>
<dbReference type="InterPro" id="IPR029068">
    <property type="entry name" value="Glyas_Bleomycin-R_OHBP_Dase"/>
</dbReference>
<dbReference type="HOGENOM" id="CLU_1850807_0_0_6"/>
<name>N8ZTS7_9GAMM</name>
<dbReference type="Gene3D" id="3.10.180.10">
    <property type="entry name" value="2,3-Dihydroxybiphenyl 1,2-Dioxygenase, domain 1"/>
    <property type="match status" value="1"/>
</dbReference>